<evidence type="ECO:0000256" key="1">
    <source>
        <dbReference type="SAM" id="MobiDB-lite"/>
    </source>
</evidence>
<dbReference type="STRING" id="225164.V4ADG6"/>
<feature type="compositionally biased region" description="Polar residues" evidence="1">
    <location>
        <begin position="368"/>
        <end position="393"/>
    </location>
</feature>
<dbReference type="OrthoDB" id="6091153at2759"/>
<feature type="compositionally biased region" description="Basic and acidic residues" evidence="1">
    <location>
        <begin position="725"/>
        <end position="862"/>
    </location>
</feature>
<feature type="compositionally biased region" description="Basic residues" evidence="1">
    <location>
        <begin position="710"/>
        <end position="724"/>
    </location>
</feature>
<dbReference type="PANTHER" id="PTHR19963">
    <property type="entry name" value="CCHC-TYPE DOMAIN-CONTAINING PROTEIN"/>
    <property type="match status" value="1"/>
</dbReference>
<name>V4ADG6_LOTGI</name>
<sequence length="862" mass="98841">MTRHTLLDLDFTNMCDPTPVLYPSDNQRYEASACAPNDSPGLSNPPRTVSSKEAPSSNLEATILHQLSTVVEPLELQRKRIDEIAATKTSPNSVNNMSNSEQVVNTNGAGEVFDVKTCLKQGVSAGGGYNKSNVTLGSNSGEYNFVPSVTSTPNTRGDVSGRVYRKPMRTPQAHEGSTSFMDYRCHFQLCAQLNNWSENEMALHLATSLKGSAQKVLTSLKVEDRLIYSKVTGALEDRFLPQNQCQLYRAQLKARKRKPKESLPELGEAQSLPFVMLCDDRDMVWQIQRTRPTNVEDAVRLAVELEAHRSACDTQPGKIRSVDTPPELVELQNMKKKISDMNASLEKFKSDQRKMSVVNTKQPEHKNQSPGNTNNYNTSRGATNGNGSASFRNQRYDHNNRWHHARSGHGSRANKRAFGTLNETGLHIKSIIQSVNVNALIDTGATISFLSKKSFDSIPRNNRPELKYVAPRYSTANDRLRIYNQRDEESDSDAPCEPINDFLDSDDNVDADRDASCKPIDDSPDSDYCDSNVGGDNAESLDVQGFAPVTSRYGRVRRQPAYLDAYVMCVSSIPGKMATAMTYLENFGCPYCKDAVFDTKYRYERHCDSAKHKRVIMELERLRRQSRMGEPKDDDERDDKKEDRKKDDEKKDDMRQDEKKDGEKKRVDDKRRDEKKEDGKKDGEKKKDGERKKDEKKKHDDRKMGERKKDDKKKKHDDRKKGRRKKDDEKKKDDERKKDDEKKDDERKKDDEKKKDEKKKHDDRKMGEKKKDDEKNKHGERKKDEKKKGSDRKKDVGKKDDEREKDQRKKDDERRQDYQNDDQVVEKKVDKKDGAKKKDDYKTKDDSDINDGKKANREIDDE</sequence>
<dbReference type="CTD" id="20237257"/>
<evidence type="ECO:0000313" key="2">
    <source>
        <dbReference type="EMBL" id="ESP02054.1"/>
    </source>
</evidence>
<dbReference type="AlphaFoldDB" id="V4ADG6"/>
<feature type="region of interest" description="Disordered" evidence="1">
    <location>
        <begin position="345"/>
        <end position="394"/>
    </location>
</feature>
<dbReference type="HOGENOM" id="CLU_332117_0_0_1"/>
<keyword evidence="3" id="KW-1185">Reference proteome</keyword>
<feature type="compositionally biased region" description="Basic and acidic residues" evidence="1">
    <location>
        <begin position="621"/>
        <end position="631"/>
    </location>
</feature>
<gene>
    <name evidence="2" type="ORF">LOTGIDRAFT_157195</name>
</gene>
<protein>
    <submittedName>
        <fullName evidence="2">Uncharacterized protein</fullName>
    </submittedName>
</protein>
<dbReference type="PANTHER" id="PTHR19963:SF30">
    <property type="entry name" value="ENDONUCLEASE_EXONUCLEASE_PHOSPHATASE DOMAIN-CONTAINING PROTEIN"/>
    <property type="match status" value="1"/>
</dbReference>
<dbReference type="PROSITE" id="PS00141">
    <property type="entry name" value="ASP_PROTEASE"/>
    <property type="match status" value="1"/>
</dbReference>
<dbReference type="OMA" id="RNGETTH"/>
<feature type="compositionally biased region" description="Polar residues" evidence="1">
    <location>
        <begin position="40"/>
        <end position="56"/>
    </location>
</feature>
<dbReference type="GO" id="GO:0004190">
    <property type="term" value="F:aspartic-type endopeptidase activity"/>
    <property type="evidence" value="ECO:0007669"/>
    <property type="project" value="InterPro"/>
</dbReference>
<feature type="region of interest" description="Disordered" evidence="1">
    <location>
        <begin position="31"/>
        <end position="56"/>
    </location>
</feature>
<dbReference type="GO" id="GO:0006508">
    <property type="term" value="P:proteolysis"/>
    <property type="evidence" value="ECO:0007669"/>
    <property type="project" value="InterPro"/>
</dbReference>
<evidence type="ECO:0000313" key="3">
    <source>
        <dbReference type="Proteomes" id="UP000030746"/>
    </source>
</evidence>
<dbReference type="InterPro" id="IPR001969">
    <property type="entry name" value="Aspartic_peptidase_AS"/>
</dbReference>
<feature type="region of interest" description="Disordered" evidence="1">
    <location>
        <begin position="621"/>
        <end position="862"/>
    </location>
</feature>
<dbReference type="EMBL" id="KB200329">
    <property type="protein sequence ID" value="ESP02054.1"/>
    <property type="molecule type" value="Genomic_DNA"/>
</dbReference>
<dbReference type="Proteomes" id="UP000030746">
    <property type="component" value="Unassembled WGS sequence"/>
</dbReference>
<dbReference type="KEGG" id="lgi:LOTGIDRAFT_157195"/>
<reference evidence="2 3" key="1">
    <citation type="journal article" date="2013" name="Nature">
        <title>Insights into bilaterian evolution from three spiralian genomes.</title>
        <authorList>
            <person name="Simakov O."/>
            <person name="Marletaz F."/>
            <person name="Cho S.J."/>
            <person name="Edsinger-Gonzales E."/>
            <person name="Havlak P."/>
            <person name="Hellsten U."/>
            <person name="Kuo D.H."/>
            <person name="Larsson T."/>
            <person name="Lv J."/>
            <person name="Arendt D."/>
            <person name="Savage R."/>
            <person name="Osoegawa K."/>
            <person name="de Jong P."/>
            <person name="Grimwood J."/>
            <person name="Chapman J.A."/>
            <person name="Shapiro H."/>
            <person name="Aerts A."/>
            <person name="Otillar R.P."/>
            <person name="Terry A.Y."/>
            <person name="Boore J.L."/>
            <person name="Grigoriev I.V."/>
            <person name="Lindberg D.R."/>
            <person name="Seaver E.C."/>
            <person name="Weisblat D.A."/>
            <person name="Putnam N.H."/>
            <person name="Rokhsar D.S."/>
        </authorList>
    </citation>
    <scope>NUCLEOTIDE SEQUENCE [LARGE SCALE GENOMIC DNA]</scope>
</reference>
<organism evidence="2 3">
    <name type="scientific">Lottia gigantea</name>
    <name type="common">Giant owl limpet</name>
    <dbReference type="NCBI Taxonomy" id="225164"/>
    <lineage>
        <taxon>Eukaryota</taxon>
        <taxon>Metazoa</taxon>
        <taxon>Spiralia</taxon>
        <taxon>Lophotrochozoa</taxon>
        <taxon>Mollusca</taxon>
        <taxon>Gastropoda</taxon>
        <taxon>Patellogastropoda</taxon>
        <taxon>Lottioidea</taxon>
        <taxon>Lottiidae</taxon>
        <taxon>Lottia</taxon>
    </lineage>
</organism>
<dbReference type="RefSeq" id="XP_009047212.1">
    <property type="nucleotide sequence ID" value="XM_009048964.1"/>
</dbReference>
<dbReference type="GeneID" id="20237257"/>
<accession>V4ADG6</accession>
<proteinExistence type="predicted"/>
<feature type="compositionally biased region" description="Basic and acidic residues" evidence="1">
    <location>
        <begin position="638"/>
        <end position="709"/>
    </location>
</feature>